<evidence type="ECO:0000313" key="1">
    <source>
        <dbReference type="EMBL" id="KZE72868.1"/>
    </source>
</evidence>
<reference evidence="1 3" key="1">
    <citation type="submission" date="2016-01" db="EMBL/GenBank/DDBJ databases">
        <title>Whole genome sequencing of Myroides marinus L41.</title>
        <authorList>
            <person name="Hong K.W."/>
        </authorList>
    </citation>
    <scope>NUCLEOTIDE SEQUENCE [LARGE SCALE GENOMIC DNA]</scope>
    <source>
        <strain evidence="1 3">L41</strain>
    </source>
</reference>
<evidence type="ECO:0000313" key="4">
    <source>
        <dbReference type="Proteomes" id="UP000183077"/>
    </source>
</evidence>
<keyword evidence="3" id="KW-1185">Reference proteome</keyword>
<dbReference type="AlphaFoldDB" id="A0A163U642"/>
<accession>A0A163U642</accession>
<dbReference type="GeneID" id="82258619"/>
<name>A0A163U642_9FLAO</name>
<dbReference type="Proteomes" id="UP000076630">
    <property type="component" value="Unassembled WGS sequence"/>
</dbReference>
<dbReference type="RefSeq" id="WP_038988221.1">
    <property type="nucleotide sequence ID" value="NZ_FNYS01000028.1"/>
</dbReference>
<evidence type="ECO:0000313" key="2">
    <source>
        <dbReference type="EMBL" id="SEJ36164.1"/>
    </source>
</evidence>
<dbReference type="EMBL" id="LQNU01000116">
    <property type="protein sequence ID" value="KZE72868.1"/>
    <property type="molecule type" value="Genomic_DNA"/>
</dbReference>
<sequence>MSNSITPEKLKEIALNAALSRYNTIISKLQQTAARGQNSLIIEDVPEVVQLKLIEEGYSVTPFARYKYDFLLRRKKKKLYLIKF</sequence>
<protein>
    <submittedName>
        <fullName evidence="1">Uncharacterized protein</fullName>
    </submittedName>
</protein>
<dbReference type="OrthoDB" id="1462774at2"/>
<dbReference type="EMBL" id="FNYS01000028">
    <property type="protein sequence ID" value="SEJ36164.1"/>
    <property type="molecule type" value="Genomic_DNA"/>
</dbReference>
<proteinExistence type="predicted"/>
<reference evidence="2 4" key="2">
    <citation type="submission" date="2016-10" db="EMBL/GenBank/DDBJ databases">
        <authorList>
            <person name="de Groot N.N."/>
        </authorList>
    </citation>
    <scope>NUCLEOTIDE SEQUENCE [LARGE SCALE GENOMIC DNA]</scope>
    <source>
        <strain evidence="2 4">DSM 23048</strain>
    </source>
</reference>
<evidence type="ECO:0000313" key="3">
    <source>
        <dbReference type="Proteomes" id="UP000076630"/>
    </source>
</evidence>
<gene>
    <name evidence="1" type="ORF">AV926_02345</name>
    <name evidence="2" type="ORF">SAMN04488018_1285</name>
</gene>
<dbReference type="Proteomes" id="UP000183077">
    <property type="component" value="Unassembled WGS sequence"/>
</dbReference>
<organism evidence="1 3">
    <name type="scientific">Myroides marinus</name>
    <dbReference type="NCBI Taxonomy" id="703342"/>
    <lineage>
        <taxon>Bacteria</taxon>
        <taxon>Pseudomonadati</taxon>
        <taxon>Bacteroidota</taxon>
        <taxon>Flavobacteriia</taxon>
        <taxon>Flavobacteriales</taxon>
        <taxon>Flavobacteriaceae</taxon>
        <taxon>Myroides</taxon>
    </lineage>
</organism>